<comment type="cofactor">
    <cofactor evidence="8">
        <name>Mg(2+)</name>
        <dbReference type="ChEBI" id="CHEBI:18420"/>
    </cofactor>
</comment>
<sequence>MTAKESCRPNTSPTGHDVLVVNEIFGPTVQGEGPSTGRRCVFLRLGGCNLTCSWCDTPYTWDWWGVSDTGRRFDPGRELHAMSAAQVGDRLRGLGSGLVVISGGEPLSQQRRLLGLVTGLVDDGIEVEIETNGTVAPLEELAESGVAFNVSVKLAHSGVAEPRRLVPEALAAFAGNPSARFKFVCADRDDLDEVGTLVDRFNLAPVWIMPKGATPSAVLTGLAMLTDAAVARGWNVCTRLHVLVWGDERGR</sequence>
<evidence type="ECO:0000313" key="10">
    <source>
        <dbReference type="EMBL" id="ABD11129.1"/>
    </source>
</evidence>
<dbReference type="UniPathway" id="UPA00391"/>
<comment type="cofactor">
    <cofactor evidence="8">
        <name>[4Fe-4S] cluster</name>
        <dbReference type="ChEBI" id="CHEBI:49883"/>
    </cofactor>
    <text evidence="8">Binds 1 [4Fe-4S] cluster. The cluster is coordinated with 3 cysteines and an exchangeable S-adenosyl-L-methionine.</text>
</comment>
<comment type="similarity">
    <text evidence="8">Belongs to the radical SAM superfamily. 7-carboxy-7-deazaguanine synthase family.</text>
</comment>
<feature type="domain" description="Radical SAM core" evidence="9">
    <location>
        <begin position="35"/>
        <end position="247"/>
    </location>
</feature>
<feature type="binding site" evidence="8">
    <location>
        <position position="102"/>
    </location>
    <ligand>
        <name>substrate</name>
    </ligand>
</feature>
<dbReference type="SFLD" id="SFLDS00029">
    <property type="entry name" value="Radical_SAM"/>
    <property type="match status" value="1"/>
</dbReference>
<dbReference type="InterPro" id="IPR007197">
    <property type="entry name" value="rSAM"/>
</dbReference>
<dbReference type="RefSeq" id="WP_011436191.1">
    <property type="nucleotide sequence ID" value="NC_007777.1"/>
</dbReference>
<keyword evidence="3 8" id="KW-0479">Metal-binding</keyword>
<dbReference type="GO" id="GO:0051539">
    <property type="term" value="F:4 iron, 4 sulfur cluster binding"/>
    <property type="evidence" value="ECO:0007669"/>
    <property type="project" value="UniProtKB-UniRule"/>
</dbReference>
<keyword evidence="11" id="KW-1185">Reference proteome</keyword>
<dbReference type="InterPro" id="IPR024924">
    <property type="entry name" value="7-CO-7-deazaguanine_synth-like"/>
</dbReference>
<dbReference type="SUPFAM" id="SSF102114">
    <property type="entry name" value="Radical SAM enzymes"/>
    <property type="match status" value="1"/>
</dbReference>
<evidence type="ECO:0000256" key="7">
    <source>
        <dbReference type="ARBA" id="ARBA00023239"/>
    </source>
</evidence>
<dbReference type="InterPro" id="IPR013785">
    <property type="entry name" value="Aldolase_TIM"/>
</dbReference>
<keyword evidence="1 8" id="KW-0004">4Fe-4S</keyword>
<protein>
    <recommendedName>
        <fullName evidence="8">7-carboxy-7-deazaguanine synthase</fullName>
        <shortName evidence="8">CDG synthase</shortName>
        <ecNumber evidence="8">4.3.99.3</ecNumber>
    </recommendedName>
    <alternativeName>
        <fullName evidence="8">Queuosine biosynthesis protein QueE</fullName>
    </alternativeName>
</protein>
<dbReference type="GO" id="GO:0016840">
    <property type="term" value="F:carbon-nitrogen lyase activity"/>
    <property type="evidence" value="ECO:0007669"/>
    <property type="project" value="UniProtKB-UniRule"/>
</dbReference>
<dbReference type="STRING" id="106370.Francci3_1753"/>
<proteinExistence type="inferred from homology"/>
<feature type="binding site" evidence="8">
    <location>
        <begin position="54"/>
        <end position="56"/>
    </location>
    <ligand>
        <name>S-adenosyl-L-methionine</name>
        <dbReference type="ChEBI" id="CHEBI:59789"/>
    </ligand>
</feature>
<comment type="catalytic activity">
    <reaction evidence="8">
        <text>6-carboxy-5,6,7,8-tetrahydropterin + H(+) = 7-carboxy-7-carbaguanine + NH4(+)</text>
        <dbReference type="Rhea" id="RHEA:27974"/>
        <dbReference type="ChEBI" id="CHEBI:15378"/>
        <dbReference type="ChEBI" id="CHEBI:28938"/>
        <dbReference type="ChEBI" id="CHEBI:61032"/>
        <dbReference type="ChEBI" id="CHEBI:61036"/>
        <dbReference type="EC" id="4.3.99.3"/>
    </reaction>
</comment>
<feature type="binding site" evidence="8">
    <location>
        <begin position="151"/>
        <end position="153"/>
    </location>
    <ligand>
        <name>S-adenosyl-L-methionine</name>
        <dbReference type="ChEBI" id="CHEBI:59789"/>
    </ligand>
</feature>
<dbReference type="PhylomeDB" id="Q2JC63"/>
<dbReference type="PANTHER" id="PTHR42836:SF1">
    <property type="entry name" value="7-CARBOXY-7-DEAZAGUANINE SYNTHASE"/>
    <property type="match status" value="1"/>
</dbReference>
<gene>
    <name evidence="8" type="primary">queE</name>
    <name evidence="10" type="ordered locus">Francci3_1753</name>
</gene>
<dbReference type="PROSITE" id="PS51918">
    <property type="entry name" value="RADICAL_SAM"/>
    <property type="match status" value="1"/>
</dbReference>
<dbReference type="AlphaFoldDB" id="Q2JC63"/>
<evidence type="ECO:0000256" key="4">
    <source>
        <dbReference type="ARBA" id="ARBA00022842"/>
    </source>
</evidence>
<dbReference type="PANTHER" id="PTHR42836">
    <property type="entry name" value="7-CARBOXY-7-DEAZAGUANINE SYNTHASE"/>
    <property type="match status" value="1"/>
</dbReference>
<name>Q2JC63_FRACC</name>
<dbReference type="Gene3D" id="3.20.20.70">
    <property type="entry name" value="Aldolase class I"/>
    <property type="match status" value="1"/>
</dbReference>
<keyword evidence="2 8" id="KW-0949">S-adenosyl-L-methionine</keyword>
<comment type="cofactor">
    <cofactor evidence="8">
        <name>S-adenosyl-L-methionine</name>
        <dbReference type="ChEBI" id="CHEBI:59789"/>
    </cofactor>
    <text evidence="8">Binds 1 S-adenosyl-L-methionine per subunit.</text>
</comment>
<dbReference type="PIRSF" id="PIRSF000370">
    <property type="entry name" value="QueE"/>
    <property type="match status" value="1"/>
</dbReference>
<keyword evidence="4 8" id="KW-0460">Magnesium</keyword>
<dbReference type="Pfam" id="PF04055">
    <property type="entry name" value="Radical_SAM"/>
    <property type="match status" value="1"/>
</dbReference>
<comment type="caution">
    <text evidence="8">Lacks conserved residue(s) required for the propagation of feature annotation.</text>
</comment>
<dbReference type="CDD" id="cd01335">
    <property type="entry name" value="Radical_SAM"/>
    <property type="match status" value="1"/>
</dbReference>
<feature type="binding site" evidence="8">
    <location>
        <position position="48"/>
    </location>
    <ligand>
        <name>[4Fe-4S] cluster</name>
        <dbReference type="ChEBI" id="CHEBI:49883"/>
        <note>4Fe-4S-S-AdoMet</note>
    </ligand>
</feature>
<feature type="binding site" evidence="8">
    <location>
        <position position="57"/>
    </location>
    <ligand>
        <name>Mg(2+)</name>
        <dbReference type="ChEBI" id="CHEBI:18420"/>
    </ligand>
</feature>
<feature type="binding site" evidence="8">
    <location>
        <position position="104"/>
    </location>
    <ligand>
        <name>S-adenosyl-L-methionine</name>
        <dbReference type="ChEBI" id="CHEBI:59789"/>
    </ligand>
</feature>
<keyword evidence="7 8" id="KW-0456">Lyase</keyword>
<feature type="binding site" evidence="8">
    <location>
        <begin position="29"/>
        <end position="31"/>
    </location>
    <ligand>
        <name>substrate</name>
    </ligand>
</feature>
<evidence type="ECO:0000256" key="3">
    <source>
        <dbReference type="ARBA" id="ARBA00022723"/>
    </source>
</evidence>
<evidence type="ECO:0000313" key="11">
    <source>
        <dbReference type="Proteomes" id="UP000001937"/>
    </source>
</evidence>
<feature type="binding site" evidence="8">
    <location>
        <position position="44"/>
    </location>
    <ligand>
        <name>substrate</name>
    </ligand>
</feature>
<evidence type="ECO:0000256" key="2">
    <source>
        <dbReference type="ARBA" id="ARBA00022691"/>
    </source>
</evidence>
<evidence type="ECO:0000256" key="1">
    <source>
        <dbReference type="ARBA" id="ARBA00022485"/>
    </source>
</evidence>
<accession>Q2JC63</accession>
<dbReference type="GO" id="GO:1904047">
    <property type="term" value="F:S-adenosyl-L-methionine binding"/>
    <property type="evidence" value="ECO:0007669"/>
    <property type="project" value="UniProtKB-UniRule"/>
</dbReference>
<dbReference type="GO" id="GO:0008616">
    <property type="term" value="P:tRNA queuosine(34) biosynthetic process"/>
    <property type="evidence" value="ECO:0007669"/>
    <property type="project" value="UniProtKB-UniRule"/>
</dbReference>
<dbReference type="EC" id="4.3.99.3" evidence="8"/>
<organism evidence="10 11">
    <name type="scientific">Frankia casuarinae (strain DSM 45818 / CECT 9043 / HFP020203 / CcI3)</name>
    <dbReference type="NCBI Taxonomy" id="106370"/>
    <lineage>
        <taxon>Bacteria</taxon>
        <taxon>Bacillati</taxon>
        <taxon>Actinomycetota</taxon>
        <taxon>Actinomycetes</taxon>
        <taxon>Frankiales</taxon>
        <taxon>Frankiaceae</taxon>
        <taxon>Frankia</taxon>
    </lineage>
</organism>
<dbReference type="HAMAP" id="MF_00917">
    <property type="entry name" value="QueE"/>
    <property type="match status" value="1"/>
</dbReference>
<dbReference type="OrthoDB" id="9782387at2"/>
<evidence type="ECO:0000256" key="8">
    <source>
        <dbReference type="HAMAP-Rule" id="MF_00917"/>
    </source>
</evidence>
<evidence type="ECO:0000256" key="6">
    <source>
        <dbReference type="ARBA" id="ARBA00023014"/>
    </source>
</evidence>
<dbReference type="eggNOG" id="COG0602">
    <property type="taxonomic scope" value="Bacteria"/>
</dbReference>
<dbReference type="GO" id="GO:0000287">
    <property type="term" value="F:magnesium ion binding"/>
    <property type="evidence" value="ECO:0007669"/>
    <property type="project" value="UniProtKB-UniRule"/>
</dbReference>
<comment type="pathway">
    <text evidence="8">Purine metabolism; 7-cyano-7-deazaguanine biosynthesis.</text>
</comment>
<dbReference type="InterPro" id="IPR058240">
    <property type="entry name" value="rSAM_sf"/>
</dbReference>
<reference evidence="10 11" key="1">
    <citation type="journal article" date="2007" name="Genome Res.">
        <title>Genome characteristics of facultatively symbiotic Frankia sp. strains reflect host range and host plant biogeography.</title>
        <authorList>
            <person name="Normand P."/>
            <person name="Lapierre P."/>
            <person name="Tisa L.S."/>
            <person name="Gogarten J.P."/>
            <person name="Alloisio N."/>
            <person name="Bagnarol E."/>
            <person name="Bassi C.A."/>
            <person name="Berry A.M."/>
            <person name="Bickhart D.M."/>
            <person name="Choisne N."/>
            <person name="Couloux A."/>
            <person name="Cournoyer B."/>
            <person name="Cruveiller S."/>
            <person name="Daubin V."/>
            <person name="Demange N."/>
            <person name="Francino M.P."/>
            <person name="Goltsman E."/>
            <person name="Huang Y."/>
            <person name="Kopp O.R."/>
            <person name="Labarre L."/>
            <person name="Lapidus A."/>
            <person name="Lavire C."/>
            <person name="Marechal J."/>
            <person name="Martinez M."/>
            <person name="Mastronunzio J.E."/>
            <person name="Mullin B.C."/>
            <person name="Niemann J."/>
            <person name="Pujic P."/>
            <person name="Rawnsley T."/>
            <person name="Rouy Z."/>
            <person name="Schenowitz C."/>
            <person name="Sellstedt A."/>
            <person name="Tavares F."/>
            <person name="Tomkins J.P."/>
            <person name="Vallenet D."/>
            <person name="Valverde C."/>
            <person name="Wall L.G."/>
            <person name="Wang Y."/>
            <person name="Medigue C."/>
            <person name="Benson D.R."/>
        </authorList>
    </citation>
    <scope>NUCLEOTIDE SEQUENCE [LARGE SCALE GENOMIC DNA]</scope>
    <source>
        <strain evidence="11">DSM 45818 / CECT 9043 / CcI3</strain>
    </source>
</reference>
<evidence type="ECO:0000259" key="9">
    <source>
        <dbReference type="PROSITE" id="PS51918"/>
    </source>
</evidence>
<feature type="binding site" evidence="8">
    <location>
        <position position="52"/>
    </location>
    <ligand>
        <name>[4Fe-4S] cluster</name>
        <dbReference type="ChEBI" id="CHEBI:49883"/>
        <note>4Fe-4S-S-AdoMet</note>
    </ligand>
</feature>
<keyword evidence="8" id="KW-0671">Queuosine biosynthesis</keyword>
<dbReference type="Proteomes" id="UP000001937">
    <property type="component" value="Chromosome"/>
</dbReference>
<keyword evidence="6 8" id="KW-0411">Iron-sulfur</keyword>
<evidence type="ECO:0000256" key="5">
    <source>
        <dbReference type="ARBA" id="ARBA00023004"/>
    </source>
</evidence>
<feature type="binding site" evidence="8">
    <location>
        <position position="55"/>
    </location>
    <ligand>
        <name>[4Fe-4S] cluster</name>
        <dbReference type="ChEBI" id="CHEBI:49883"/>
        <note>4Fe-4S-S-AdoMet</note>
    </ligand>
</feature>
<comment type="function">
    <text evidence="8">Catalyzes the complex heterocyclic radical-mediated conversion of 6-carboxy-5,6,7,8-tetrahydropterin (CPH4) to 7-carboxy-7-deazaguanine (CDG), a step common to the biosynthetic pathways of all 7-deazapurine-containing compounds.</text>
</comment>
<dbReference type="EMBL" id="CP000249">
    <property type="protein sequence ID" value="ABD11129.1"/>
    <property type="molecule type" value="Genomic_DNA"/>
</dbReference>
<comment type="subunit">
    <text evidence="8">Homodimer.</text>
</comment>
<dbReference type="HOGENOM" id="CLU_066739_2_4_11"/>
<keyword evidence="5 8" id="KW-0408">Iron</keyword>
<dbReference type="KEGG" id="fra:Francci3_1753"/>